<organism evidence="2 3">
    <name type="scientific">Kitasatospora saccharophila</name>
    <dbReference type="NCBI Taxonomy" id="407973"/>
    <lineage>
        <taxon>Bacteria</taxon>
        <taxon>Bacillati</taxon>
        <taxon>Actinomycetota</taxon>
        <taxon>Actinomycetes</taxon>
        <taxon>Kitasatosporales</taxon>
        <taxon>Streptomycetaceae</taxon>
        <taxon>Kitasatospora</taxon>
    </lineage>
</organism>
<comment type="caution">
    <text evidence="2">The sequence shown here is derived from an EMBL/GenBank/DDBJ whole genome shotgun (WGS) entry which is preliminary data.</text>
</comment>
<feature type="domain" description="A-factor biosynthesis hotdog" evidence="1">
    <location>
        <begin position="193"/>
        <end position="305"/>
    </location>
</feature>
<dbReference type="Pfam" id="PF03756">
    <property type="entry name" value="AfsA"/>
    <property type="match status" value="2"/>
</dbReference>
<keyword evidence="3" id="KW-1185">Reference proteome</keyword>
<dbReference type="EMBL" id="BAAANS010000054">
    <property type="protein sequence ID" value="GAA2116430.1"/>
    <property type="molecule type" value="Genomic_DNA"/>
</dbReference>
<evidence type="ECO:0000259" key="1">
    <source>
        <dbReference type="Pfam" id="PF03756"/>
    </source>
</evidence>
<reference evidence="3" key="1">
    <citation type="journal article" date="2019" name="Int. J. Syst. Evol. Microbiol.">
        <title>The Global Catalogue of Microorganisms (GCM) 10K type strain sequencing project: providing services to taxonomists for standard genome sequencing and annotation.</title>
        <authorList>
            <consortium name="The Broad Institute Genomics Platform"/>
            <consortium name="The Broad Institute Genome Sequencing Center for Infectious Disease"/>
            <person name="Wu L."/>
            <person name="Ma J."/>
        </authorList>
    </citation>
    <scope>NUCLEOTIDE SEQUENCE [LARGE SCALE GENOMIC DNA]</scope>
    <source>
        <strain evidence="3">JCM 14559</strain>
    </source>
</reference>
<name>A0ABP5JJT0_9ACTN</name>
<dbReference type="NCBIfam" id="NF041195">
    <property type="entry name" value="ScbA_BarX_GamBu"/>
    <property type="match status" value="1"/>
</dbReference>
<dbReference type="InterPro" id="IPR005509">
    <property type="entry name" value="AfsA_hotdog_dom"/>
</dbReference>
<dbReference type="RefSeq" id="WP_344556932.1">
    <property type="nucleotide sequence ID" value="NZ_BAAANS010000054.1"/>
</dbReference>
<proteinExistence type="predicted"/>
<dbReference type="InterPro" id="IPR047757">
    <property type="entry name" value="AfsA-like"/>
</dbReference>
<accession>A0ABP5JJT0</accession>
<protein>
    <submittedName>
        <fullName evidence="2">ScbA/BarX family gamma-butyrolactone biosynthesis protein</fullName>
    </submittedName>
</protein>
<evidence type="ECO:0000313" key="3">
    <source>
        <dbReference type="Proteomes" id="UP001500897"/>
    </source>
</evidence>
<feature type="domain" description="A-factor biosynthesis hotdog" evidence="1">
    <location>
        <begin position="22"/>
        <end position="155"/>
    </location>
</feature>
<evidence type="ECO:0000313" key="2">
    <source>
        <dbReference type="EMBL" id="GAA2116430.1"/>
    </source>
</evidence>
<sequence>MSTDLEHDTTVTTDLSRTIATLVHKRNPSEVLPTRWHEGAPGTHHVTAVLPDDHCIYRAPHAGLDPVLVVEAFRQAVLLLGHAELGAPAADRQTWMDFEAAFDPEGLAIGPGPTEIDLRMTASDTVRRAGRLASARVQADITADGRPLATAATSFTSQSPAVYARLRGEYADLERSVARAVPLAPPLSASGAGRQDFRDVVLSATNSPTCHQLRVDVTHPGLFDHPVDHVPGMLLLEAVRQAAYTGLGTPAADLVALRCSFKRYTELDSPCWLHSTRLSDSESGDARFSVTAVQNGRPVLAATAALRPHRA</sequence>
<dbReference type="Proteomes" id="UP001500897">
    <property type="component" value="Unassembled WGS sequence"/>
</dbReference>
<gene>
    <name evidence="2" type="ORF">GCM10009759_62020</name>
</gene>